<sequence>MEIKNYNPSDVTITVASRAFGTFAVTGLGEDNIECSADNDFAEAVTGFQGDVVINESAKRNGTIKVSVQATSPQLKVLKRMADVTDIFSVWVVNKATNEKTGGSKAFMKKPADNKVGEKLADREFEIQVLDYTDR</sequence>
<dbReference type="RefSeq" id="WP_008749847.1">
    <property type="nucleotide sequence ID" value="NZ_GL622296.1"/>
</dbReference>
<protein>
    <recommendedName>
        <fullName evidence="3">DUF3277 family protein</fullName>
    </recommendedName>
</protein>
<dbReference type="Pfam" id="PF11681">
    <property type="entry name" value="Phage_Tube_PhiTE"/>
    <property type="match status" value="1"/>
</dbReference>
<accession>E6LJD9</accession>
<evidence type="ECO:0000313" key="1">
    <source>
        <dbReference type="EMBL" id="EFU78073.1"/>
    </source>
</evidence>
<gene>
    <name evidence="1" type="ORF">HMPREF0381_0074</name>
</gene>
<reference evidence="1 2" key="1">
    <citation type="submission" date="2010-12" db="EMBL/GenBank/DDBJ databases">
        <authorList>
            <person name="Muzny D."/>
            <person name="Qin X."/>
            <person name="Deng J."/>
            <person name="Jiang H."/>
            <person name="Liu Y."/>
            <person name="Qu J."/>
            <person name="Song X.-Z."/>
            <person name="Zhang L."/>
            <person name="Thornton R."/>
            <person name="Coyle M."/>
            <person name="Francisco L."/>
            <person name="Jackson L."/>
            <person name="Javaid M."/>
            <person name="Korchina V."/>
            <person name="Kovar C."/>
            <person name="Mata R."/>
            <person name="Mathew T."/>
            <person name="Ngo R."/>
            <person name="Nguyen L."/>
            <person name="Nguyen N."/>
            <person name="Okwuonu G."/>
            <person name="Ongeri F."/>
            <person name="Pham C."/>
            <person name="Simmons D."/>
            <person name="Wilczek-Boney K."/>
            <person name="Hale W."/>
            <person name="Jakkamsetti A."/>
            <person name="Pham P."/>
            <person name="Ruth R."/>
            <person name="San Lucas F."/>
            <person name="Warren J."/>
            <person name="Zhang J."/>
            <person name="Zhao Z."/>
            <person name="Zhou C."/>
            <person name="Zhu D."/>
            <person name="Lee S."/>
            <person name="Bess C."/>
            <person name="Blankenburg K."/>
            <person name="Forbes L."/>
            <person name="Fu Q."/>
            <person name="Gubbala S."/>
            <person name="Hirani K."/>
            <person name="Jayaseelan J.C."/>
            <person name="Lara F."/>
            <person name="Munidasa M."/>
            <person name="Palculict T."/>
            <person name="Patil S."/>
            <person name="Pu L.-L."/>
            <person name="Saada N."/>
            <person name="Tang L."/>
            <person name="Weissenberger G."/>
            <person name="Zhu Y."/>
            <person name="Hemphill L."/>
            <person name="Shang Y."/>
            <person name="Youmans B."/>
            <person name="Ayvaz T."/>
            <person name="Ross M."/>
            <person name="Santibanez J."/>
            <person name="Aqrawi P."/>
            <person name="Gross S."/>
            <person name="Joshi V."/>
            <person name="Fowler G."/>
            <person name="Nazareth L."/>
            <person name="Reid J."/>
            <person name="Worley K."/>
            <person name="Petrosino J."/>
            <person name="Highlander S."/>
            <person name="Gibbs R."/>
        </authorList>
    </citation>
    <scope>NUCLEOTIDE SEQUENCE [LARGE SCALE GENOMIC DNA]</scope>
    <source>
        <strain evidence="1 2">DSM 3986</strain>
    </source>
</reference>
<dbReference type="EMBL" id="AEPW01000001">
    <property type="protein sequence ID" value="EFU78073.1"/>
    <property type="molecule type" value="Genomic_DNA"/>
</dbReference>
<evidence type="ECO:0000313" key="2">
    <source>
        <dbReference type="Proteomes" id="UP000003434"/>
    </source>
</evidence>
<evidence type="ECO:0008006" key="3">
    <source>
        <dbReference type="Google" id="ProtNLM"/>
    </source>
</evidence>
<dbReference type="InterPro" id="IPR021695">
    <property type="entry name" value="Phage_KPP10_Orf10"/>
</dbReference>
<dbReference type="HOGENOM" id="CLU_139709_1_0_9"/>
<dbReference type="NCBIfam" id="NF047581">
    <property type="entry name" value="gp105_phage_fam"/>
    <property type="match status" value="1"/>
</dbReference>
<dbReference type="Proteomes" id="UP000003434">
    <property type="component" value="Unassembled WGS sequence"/>
</dbReference>
<dbReference type="AlphaFoldDB" id="E6LJD9"/>
<comment type="caution">
    <text evidence="1">The sequence shown here is derived from an EMBL/GenBank/DDBJ whole genome shotgun (WGS) entry which is preliminary data.</text>
</comment>
<organism evidence="1 2">
    <name type="scientific">Lachnoanaerobaculum saburreum DSM 3986</name>
    <dbReference type="NCBI Taxonomy" id="887325"/>
    <lineage>
        <taxon>Bacteria</taxon>
        <taxon>Bacillati</taxon>
        <taxon>Bacillota</taxon>
        <taxon>Clostridia</taxon>
        <taxon>Lachnospirales</taxon>
        <taxon>Lachnospiraceae</taxon>
        <taxon>Lachnoanaerobaculum</taxon>
    </lineage>
</organism>
<proteinExistence type="predicted"/>
<name>E6LJD9_9FIRM</name>